<evidence type="ECO:0000313" key="2">
    <source>
        <dbReference type="EMBL" id="PKU41811.1"/>
    </source>
</evidence>
<dbReference type="GO" id="GO:0007508">
    <property type="term" value="P:larval heart development"/>
    <property type="evidence" value="ECO:0007669"/>
    <property type="project" value="TreeGrafter"/>
</dbReference>
<dbReference type="Proteomes" id="UP000233556">
    <property type="component" value="Unassembled WGS sequence"/>
</dbReference>
<protein>
    <submittedName>
        <fullName evidence="2">Glycerol kinase</fullName>
    </submittedName>
</protein>
<name>A0A2I0U723_LIMLA</name>
<dbReference type="EMBL" id="KZ506070">
    <property type="protein sequence ID" value="PKU41811.1"/>
    <property type="molecule type" value="Genomic_DNA"/>
</dbReference>
<dbReference type="GO" id="GO:0061343">
    <property type="term" value="P:cell adhesion involved in heart morphogenesis"/>
    <property type="evidence" value="ECO:0007669"/>
    <property type="project" value="TreeGrafter"/>
</dbReference>
<dbReference type="OrthoDB" id="416454at2759"/>
<sequence length="309" mass="35314">MHKNKRPRQQREPGGWCYYRPPNQGEPIDKAFLLQLQEASHSQALILLGDFNHPDICWKSSMVSLIPRCKKSGKEGKRPTWLSQDLTVKLKGKKEMHKQWKLGQVSWEKYRDAARLCRDGVKKAKAQLELNLARYAMNNNNGFYRYVSQKRKVKESIHHLPPPWTSKTCKMVTMDKEKAEVLNNFFASVFTGNLSYPTSRVNGPQGRKKDSGNYQPVSLTSVPGKIMEQILPEAVLRHMQDRELIQDSQHGFTKSKSCLISLVAFYDGVTVSVDKGRAMNVICLDFYKAFDTVPHNILVSKLEINGFNG</sequence>
<dbReference type="Pfam" id="PF00078">
    <property type="entry name" value="RVT_1"/>
    <property type="match status" value="1"/>
</dbReference>
<dbReference type="GO" id="GO:0016301">
    <property type="term" value="F:kinase activity"/>
    <property type="evidence" value="ECO:0007669"/>
    <property type="project" value="UniProtKB-KW"/>
</dbReference>
<dbReference type="PANTHER" id="PTHR33395">
    <property type="entry name" value="TRANSCRIPTASE, PUTATIVE-RELATED-RELATED"/>
    <property type="match status" value="1"/>
</dbReference>
<proteinExistence type="predicted"/>
<dbReference type="AlphaFoldDB" id="A0A2I0U723"/>
<gene>
    <name evidence="2" type="ORF">llap_7884</name>
</gene>
<dbReference type="GO" id="GO:0031012">
    <property type="term" value="C:extracellular matrix"/>
    <property type="evidence" value="ECO:0007669"/>
    <property type="project" value="TreeGrafter"/>
</dbReference>
<reference evidence="3" key="2">
    <citation type="submission" date="2017-12" db="EMBL/GenBank/DDBJ databases">
        <title>Genome sequence of the Bar-tailed Godwit (Limosa lapponica baueri).</title>
        <authorList>
            <person name="Lima N.C.B."/>
            <person name="Parody-Merino A.M."/>
            <person name="Battley P.F."/>
            <person name="Fidler A.E."/>
            <person name="Prosdocimi F."/>
        </authorList>
    </citation>
    <scope>NUCLEOTIDE SEQUENCE [LARGE SCALE GENOMIC DNA]</scope>
</reference>
<keyword evidence="2" id="KW-0418">Kinase</keyword>
<dbReference type="InterPro" id="IPR000477">
    <property type="entry name" value="RT_dom"/>
</dbReference>
<accession>A0A2I0U723</accession>
<keyword evidence="2" id="KW-0808">Transferase</keyword>
<reference evidence="3" key="1">
    <citation type="submission" date="2017-11" db="EMBL/GenBank/DDBJ databases">
        <authorList>
            <person name="Lima N.C."/>
            <person name="Parody-Merino A.M."/>
            <person name="Battley P.F."/>
            <person name="Fidler A.E."/>
            <person name="Prosdocimi F."/>
        </authorList>
    </citation>
    <scope>NUCLEOTIDE SEQUENCE [LARGE SCALE GENOMIC DNA]</scope>
</reference>
<organism evidence="2 3">
    <name type="scientific">Limosa lapponica baueri</name>
    <dbReference type="NCBI Taxonomy" id="1758121"/>
    <lineage>
        <taxon>Eukaryota</taxon>
        <taxon>Metazoa</taxon>
        <taxon>Chordata</taxon>
        <taxon>Craniata</taxon>
        <taxon>Vertebrata</taxon>
        <taxon>Euteleostomi</taxon>
        <taxon>Archelosauria</taxon>
        <taxon>Archosauria</taxon>
        <taxon>Dinosauria</taxon>
        <taxon>Saurischia</taxon>
        <taxon>Theropoda</taxon>
        <taxon>Coelurosauria</taxon>
        <taxon>Aves</taxon>
        <taxon>Neognathae</taxon>
        <taxon>Neoaves</taxon>
        <taxon>Charadriiformes</taxon>
        <taxon>Scolopacidae</taxon>
        <taxon>Limosa</taxon>
    </lineage>
</organism>
<keyword evidence="3" id="KW-1185">Reference proteome</keyword>
<evidence type="ECO:0000313" key="3">
    <source>
        <dbReference type="Proteomes" id="UP000233556"/>
    </source>
</evidence>
<feature type="domain" description="Reverse transcriptase" evidence="1">
    <location>
        <begin position="208"/>
        <end position="303"/>
    </location>
</feature>
<dbReference type="PANTHER" id="PTHR33395:SF22">
    <property type="entry name" value="REVERSE TRANSCRIPTASE DOMAIN-CONTAINING PROTEIN"/>
    <property type="match status" value="1"/>
</dbReference>
<evidence type="ECO:0000259" key="1">
    <source>
        <dbReference type="Pfam" id="PF00078"/>
    </source>
</evidence>